<organism evidence="5 6">
    <name type="scientific">Burkholderia glumae</name>
    <name type="common">Pseudomonas glumae</name>
    <dbReference type="NCBI Taxonomy" id="337"/>
    <lineage>
        <taxon>Bacteria</taxon>
        <taxon>Pseudomonadati</taxon>
        <taxon>Pseudomonadota</taxon>
        <taxon>Betaproteobacteria</taxon>
        <taxon>Burkholderiales</taxon>
        <taxon>Burkholderiaceae</taxon>
        <taxon>Burkholderia</taxon>
    </lineage>
</organism>
<sequence>MRERPAARLLIFTPEQRILLFRFIHKTGALAGRDYWATPGGGVEQGESFADAAKRELHEETSILETHLSAPIRESKFPLQLANGEHVLAIEQYFVVHVETESISREGWTADEVEVMATHRWWSREELATTAETIYPDGLVEMLDDAGVFSA</sequence>
<dbReference type="InterPro" id="IPR015797">
    <property type="entry name" value="NUDIX_hydrolase-like_dom_sf"/>
</dbReference>
<gene>
    <name evidence="5" type="ORF">I6H06_01425</name>
</gene>
<comment type="cofactor">
    <cofactor evidence="1">
        <name>Mg(2+)</name>
        <dbReference type="ChEBI" id="CHEBI:18420"/>
    </cofactor>
</comment>
<dbReference type="Proteomes" id="UP000594892">
    <property type="component" value="Chromosome 1"/>
</dbReference>
<dbReference type="Gene3D" id="3.90.79.10">
    <property type="entry name" value="Nucleoside Triphosphate Pyrophosphohydrolase"/>
    <property type="match status" value="1"/>
</dbReference>
<dbReference type="CDD" id="cd04685">
    <property type="entry name" value="NUDIX_Hydrolase"/>
    <property type="match status" value="1"/>
</dbReference>
<evidence type="ECO:0000313" key="6">
    <source>
        <dbReference type="Proteomes" id="UP000594892"/>
    </source>
</evidence>
<reference evidence="5 6" key="1">
    <citation type="submission" date="2020-12" db="EMBL/GenBank/DDBJ databases">
        <title>FDA dAtabase for Regulatory Grade micrObial Sequences (FDA-ARGOS): Supporting development and validation of Infectious Disease Dx tests.</title>
        <authorList>
            <person name="Minogue T."/>
            <person name="Wolcott M."/>
            <person name="Wasieloski L."/>
            <person name="Aguilar W."/>
            <person name="Moore D."/>
            <person name="Jaissle J."/>
            <person name="Tallon L."/>
            <person name="Sadzewicz L."/>
            <person name="Zhao X."/>
            <person name="Boylan J."/>
            <person name="Ott S."/>
            <person name="Bowen H."/>
            <person name="Vavikolanu K."/>
            <person name="Mehta A."/>
            <person name="Aluvathingal J."/>
            <person name="Nadendla S."/>
            <person name="Yan Y."/>
            <person name="Sichtig H."/>
        </authorList>
    </citation>
    <scope>NUCLEOTIDE SEQUENCE [LARGE SCALE GENOMIC DNA]</scope>
    <source>
        <strain evidence="5 6">FDAARGOS_949</strain>
    </source>
</reference>
<accession>A0AAQ0BSV9</accession>
<proteinExistence type="predicted"/>
<name>A0AAQ0BSV9_BURGL</name>
<evidence type="ECO:0000256" key="1">
    <source>
        <dbReference type="ARBA" id="ARBA00001946"/>
    </source>
</evidence>
<dbReference type="InterPro" id="IPR000086">
    <property type="entry name" value="NUDIX_hydrolase_dom"/>
</dbReference>
<dbReference type="EMBL" id="CP065600">
    <property type="protein sequence ID" value="QPQ90457.1"/>
    <property type="molecule type" value="Genomic_DNA"/>
</dbReference>
<dbReference type="Pfam" id="PF00293">
    <property type="entry name" value="NUDIX"/>
    <property type="match status" value="1"/>
</dbReference>
<dbReference type="PRINTS" id="PR00502">
    <property type="entry name" value="NUDIXFAMILY"/>
</dbReference>
<dbReference type="SUPFAM" id="SSF55811">
    <property type="entry name" value="Nudix"/>
    <property type="match status" value="1"/>
</dbReference>
<dbReference type="GeneID" id="45695220"/>
<evidence type="ECO:0000256" key="2">
    <source>
        <dbReference type="ARBA" id="ARBA00022801"/>
    </source>
</evidence>
<dbReference type="PROSITE" id="PS51462">
    <property type="entry name" value="NUDIX"/>
    <property type="match status" value="1"/>
</dbReference>
<dbReference type="InterPro" id="IPR020476">
    <property type="entry name" value="Nudix_hydrolase"/>
</dbReference>
<evidence type="ECO:0000256" key="3">
    <source>
        <dbReference type="ARBA" id="ARBA00022842"/>
    </source>
</evidence>
<evidence type="ECO:0000313" key="5">
    <source>
        <dbReference type="EMBL" id="QPQ90457.1"/>
    </source>
</evidence>
<protein>
    <submittedName>
        <fullName evidence="5">NUDIX domain-containing protein</fullName>
    </submittedName>
</protein>
<dbReference type="GO" id="GO:0016787">
    <property type="term" value="F:hydrolase activity"/>
    <property type="evidence" value="ECO:0007669"/>
    <property type="project" value="UniProtKB-KW"/>
</dbReference>
<keyword evidence="3" id="KW-0460">Magnesium</keyword>
<dbReference type="RefSeq" id="WP_012733493.1">
    <property type="nucleotide sequence ID" value="NZ_CP021075.1"/>
</dbReference>
<dbReference type="PANTHER" id="PTHR43046:SF12">
    <property type="entry name" value="GDP-MANNOSE MANNOSYL HYDROLASE"/>
    <property type="match status" value="1"/>
</dbReference>
<evidence type="ECO:0000259" key="4">
    <source>
        <dbReference type="PROSITE" id="PS51462"/>
    </source>
</evidence>
<dbReference type="PANTHER" id="PTHR43046">
    <property type="entry name" value="GDP-MANNOSE MANNOSYL HYDROLASE"/>
    <property type="match status" value="1"/>
</dbReference>
<feature type="domain" description="Nudix hydrolase" evidence="4">
    <location>
        <begin position="2"/>
        <end position="143"/>
    </location>
</feature>
<keyword evidence="2" id="KW-0378">Hydrolase</keyword>
<dbReference type="AlphaFoldDB" id="A0AAQ0BSV9"/>